<keyword evidence="2" id="KW-0472">Membrane</keyword>
<keyword evidence="2" id="KW-1133">Transmembrane helix</keyword>
<feature type="region of interest" description="Disordered" evidence="1">
    <location>
        <begin position="87"/>
        <end position="141"/>
    </location>
</feature>
<evidence type="ECO:0000313" key="3">
    <source>
        <dbReference type="EMBL" id="KAK5083585.1"/>
    </source>
</evidence>
<proteinExistence type="predicted"/>
<keyword evidence="4" id="KW-1185">Reference proteome</keyword>
<evidence type="ECO:0000313" key="4">
    <source>
        <dbReference type="Proteomes" id="UP001309876"/>
    </source>
</evidence>
<keyword evidence="2" id="KW-0812">Transmembrane</keyword>
<name>A0AAN7SXV9_9EURO</name>
<protein>
    <submittedName>
        <fullName evidence="3">Uncharacterized protein</fullName>
    </submittedName>
</protein>
<accession>A0AAN7SXV9</accession>
<evidence type="ECO:0000256" key="2">
    <source>
        <dbReference type="SAM" id="Phobius"/>
    </source>
</evidence>
<feature type="compositionally biased region" description="Basic and acidic residues" evidence="1">
    <location>
        <begin position="114"/>
        <end position="123"/>
    </location>
</feature>
<dbReference type="SUPFAM" id="SSF48652">
    <property type="entry name" value="Tetraspanin"/>
    <property type="match status" value="1"/>
</dbReference>
<dbReference type="AlphaFoldDB" id="A0AAN7SXV9"/>
<sequence>MFENKDANSIRSIQTRLQCCGLNSMHDRAWPFPSRGVDARACERNQGYTVACGNMWRQEESLAATLTAIASFLNWLMVTLIVAASPESEGQIRLPEWSSSRPTHLIEAGEDHEESSHQRRTTTEVDSEEERIWNQETQNGR</sequence>
<dbReference type="EMBL" id="JAVRRJ010000006">
    <property type="protein sequence ID" value="KAK5083585.1"/>
    <property type="molecule type" value="Genomic_DNA"/>
</dbReference>
<comment type="caution">
    <text evidence="3">The sequence shown here is derived from an EMBL/GenBank/DDBJ whole genome shotgun (WGS) entry which is preliminary data.</text>
</comment>
<evidence type="ECO:0000256" key="1">
    <source>
        <dbReference type="SAM" id="MobiDB-lite"/>
    </source>
</evidence>
<dbReference type="Proteomes" id="UP001309876">
    <property type="component" value="Unassembled WGS sequence"/>
</dbReference>
<dbReference type="InterPro" id="IPR008952">
    <property type="entry name" value="Tetraspanin_EC2_sf"/>
</dbReference>
<dbReference type="GO" id="GO:0016020">
    <property type="term" value="C:membrane"/>
    <property type="evidence" value="ECO:0007669"/>
    <property type="project" value="InterPro"/>
</dbReference>
<reference evidence="3 4" key="1">
    <citation type="submission" date="2023-08" db="EMBL/GenBank/DDBJ databases">
        <title>Black Yeasts Isolated from many extreme environments.</title>
        <authorList>
            <person name="Coleine C."/>
            <person name="Stajich J.E."/>
            <person name="Selbmann L."/>
        </authorList>
    </citation>
    <scope>NUCLEOTIDE SEQUENCE [LARGE SCALE GENOMIC DNA]</scope>
    <source>
        <strain evidence="3 4">CCFEE 5910</strain>
    </source>
</reference>
<gene>
    <name evidence="3" type="ORF">LTR05_006088</name>
</gene>
<feature type="transmembrane region" description="Helical" evidence="2">
    <location>
        <begin position="63"/>
        <end position="84"/>
    </location>
</feature>
<dbReference type="Gene3D" id="1.10.1450.10">
    <property type="entry name" value="Tetraspanin"/>
    <property type="match status" value="1"/>
</dbReference>
<organism evidence="3 4">
    <name type="scientific">Lithohypha guttulata</name>
    <dbReference type="NCBI Taxonomy" id="1690604"/>
    <lineage>
        <taxon>Eukaryota</taxon>
        <taxon>Fungi</taxon>
        <taxon>Dikarya</taxon>
        <taxon>Ascomycota</taxon>
        <taxon>Pezizomycotina</taxon>
        <taxon>Eurotiomycetes</taxon>
        <taxon>Chaetothyriomycetidae</taxon>
        <taxon>Chaetothyriales</taxon>
        <taxon>Trichomeriaceae</taxon>
        <taxon>Lithohypha</taxon>
    </lineage>
</organism>